<feature type="domain" description="HTH tetR-type" evidence="3">
    <location>
        <begin position="9"/>
        <end position="69"/>
    </location>
</feature>
<dbReference type="InterPro" id="IPR009057">
    <property type="entry name" value="Homeodomain-like_sf"/>
</dbReference>
<evidence type="ECO:0000256" key="2">
    <source>
        <dbReference type="PROSITE-ProRule" id="PRU00335"/>
    </source>
</evidence>
<dbReference type="PANTHER" id="PTHR30055:SF146">
    <property type="entry name" value="HTH-TYPE TRANSCRIPTIONAL DUAL REGULATOR CECR"/>
    <property type="match status" value="1"/>
</dbReference>
<evidence type="ECO:0000259" key="3">
    <source>
        <dbReference type="PROSITE" id="PS50977"/>
    </source>
</evidence>
<dbReference type="SUPFAM" id="SSF46689">
    <property type="entry name" value="Homeodomain-like"/>
    <property type="match status" value="1"/>
</dbReference>
<keyword evidence="5" id="KW-1185">Reference proteome</keyword>
<dbReference type="InterPro" id="IPR050109">
    <property type="entry name" value="HTH-type_TetR-like_transc_reg"/>
</dbReference>
<sequence>MVGIKKPKIERRDDILAAAKVVALRGGLETVSARTVAAEANLSNGLVYFYFESKDGLLHALLARLLTTTLDGPESGFGGDLASDVALFQMVATELEGLHTQRDEVDLLFQFYFFRQSADFRDQLNTGLRLYADTMEPITSRFAQQHGLAPEAFRSTLVALIQGAAIDVVRRPEEFSAEQLLQVVAALASTAPALGRRQ</sequence>
<evidence type="ECO:0000256" key="1">
    <source>
        <dbReference type="ARBA" id="ARBA00023125"/>
    </source>
</evidence>
<evidence type="ECO:0000313" key="4">
    <source>
        <dbReference type="EMBL" id="GAA1214276.1"/>
    </source>
</evidence>
<dbReference type="Proteomes" id="UP001500943">
    <property type="component" value="Unassembled WGS sequence"/>
</dbReference>
<dbReference type="RefSeq" id="WP_343924101.1">
    <property type="nucleotide sequence ID" value="NZ_BAAAKW010000022.1"/>
</dbReference>
<dbReference type="PROSITE" id="PS01081">
    <property type="entry name" value="HTH_TETR_1"/>
    <property type="match status" value="1"/>
</dbReference>
<dbReference type="PROSITE" id="PS50977">
    <property type="entry name" value="HTH_TETR_2"/>
    <property type="match status" value="1"/>
</dbReference>
<dbReference type="Gene3D" id="1.10.357.10">
    <property type="entry name" value="Tetracycline Repressor, domain 2"/>
    <property type="match status" value="1"/>
</dbReference>
<dbReference type="PRINTS" id="PR00455">
    <property type="entry name" value="HTHTETR"/>
</dbReference>
<protein>
    <recommendedName>
        <fullName evidence="3">HTH tetR-type domain-containing protein</fullName>
    </recommendedName>
</protein>
<dbReference type="InterPro" id="IPR023772">
    <property type="entry name" value="DNA-bd_HTH_TetR-type_CS"/>
</dbReference>
<dbReference type="EMBL" id="BAAAKW010000022">
    <property type="protein sequence ID" value="GAA1214276.1"/>
    <property type="molecule type" value="Genomic_DNA"/>
</dbReference>
<reference evidence="4 5" key="1">
    <citation type="journal article" date="2019" name="Int. J. Syst. Evol. Microbiol.">
        <title>The Global Catalogue of Microorganisms (GCM) 10K type strain sequencing project: providing services to taxonomists for standard genome sequencing and annotation.</title>
        <authorList>
            <consortium name="The Broad Institute Genomics Platform"/>
            <consortium name="The Broad Institute Genome Sequencing Center for Infectious Disease"/>
            <person name="Wu L."/>
            <person name="Ma J."/>
        </authorList>
    </citation>
    <scope>NUCLEOTIDE SEQUENCE [LARGE SCALE GENOMIC DNA]</scope>
    <source>
        <strain evidence="4 5">JCM 12762</strain>
    </source>
</reference>
<organism evidence="4 5">
    <name type="scientific">Rhodoglobus aureus</name>
    <dbReference type="NCBI Taxonomy" id="191497"/>
    <lineage>
        <taxon>Bacteria</taxon>
        <taxon>Bacillati</taxon>
        <taxon>Actinomycetota</taxon>
        <taxon>Actinomycetes</taxon>
        <taxon>Micrococcales</taxon>
        <taxon>Microbacteriaceae</taxon>
        <taxon>Rhodoglobus</taxon>
    </lineage>
</organism>
<feature type="DNA-binding region" description="H-T-H motif" evidence="2">
    <location>
        <begin position="32"/>
        <end position="51"/>
    </location>
</feature>
<accession>A0ABN1VLV4</accession>
<evidence type="ECO:0000313" key="5">
    <source>
        <dbReference type="Proteomes" id="UP001500943"/>
    </source>
</evidence>
<gene>
    <name evidence="4" type="ORF">GCM10009655_11960</name>
</gene>
<dbReference type="PANTHER" id="PTHR30055">
    <property type="entry name" value="HTH-TYPE TRANSCRIPTIONAL REGULATOR RUTR"/>
    <property type="match status" value="1"/>
</dbReference>
<comment type="caution">
    <text evidence="4">The sequence shown here is derived from an EMBL/GenBank/DDBJ whole genome shotgun (WGS) entry which is preliminary data.</text>
</comment>
<dbReference type="InterPro" id="IPR001647">
    <property type="entry name" value="HTH_TetR"/>
</dbReference>
<proteinExistence type="predicted"/>
<dbReference type="Pfam" id="PF00440">
    <property type="entry name" value="TetR_N"/>
    <property type="match status" value="1"/>
</dbReference>
<keyword evidence="1 2" id="KW-0238">DNA-binding</keyword>
<name>A0ABN1VLV4_9MICO</name>